<dbReference type="Gene3D" id="3.40.50.300">
    <property type="entry name" value="P-loop containing nucleotide triphosphate hydrolases"/>
    <property type="match status" value="1"/>
</dbReference>
<dbReference type="GO" id="GO:0016787">
    <property type="term" value="F:hydrolase activity"/>
    <property type="evidence" value="ECO:0007669"/>
    <property type="project" value="UniProtKB-KW"/>
</dbReference>
<feature type="domain" description="Helicase C-terminal" evidence="5">
    <location>
        <begin position="1"/>
        <end position="126"/>
    </location>
</feature>
<dbReference type="InterPro" id="IPR001650">
    <property type="entry name" value="Helicase_C-like"/>
</dbReference>
<organism evidence="6 7">
    <name type="scientific">Lentinula detonsa</name>
    <dbReference type="NCBI Taxonomy" id="2804962"/>
    <lineage>
        <taxon>Eukaryota</taxon>
        <taxon>Fungi</taxon>
        <taxon>Dikarya</taxon>
        <taxon>Basidiomycota</taxon>
        <taxon>Agaricomycotina</taxon>
        <taxon>Agaricomycetes</taxon>
        <taxon>Agaricomycetidae</taxon>
        <taxon>Agaricales</taxon>
        <taxon>Marasmiineae</taxon>
        <taxon>Omphalotaceae</taxon>
        <taxon>Lentinula</taxon>
    </lineage>
</organism>
<dbReference type="GO" id="GO:0005524">
    <property type="term" value="F:ATP binding"/>
    <property type="evidence" value="ECO:0007669"/>
    <property type="project" value="UniProtKB-KW"/>
</dbReference>
<dbReference type="Pfam" id="PF00271">
    <property type="entry name" value="Helicase_C"/>
    <property type="match status" value="1"/>
</dbReference>
<keyword evidence="2 6" id="KW-0378">Hydrolase</keyword>
<dbReference type="AlphaFoldDB" id="A0AA38PX85"/>
<dbReference type="PANTHER" id="PTHR45626">
    <property type="entry name" value="TRANSCRIPTION TERMINATION FACTOR 2-RELATED"/>
    <property type="match status" value="1"/>
</dbReference>
<evidence type="ECO:0000313" key="7">
    <source>
        <dbReference type="Proteomes" id="UP001163850"/>
    </source>
</evidence>
<evidence type="ECO:0000259" key="5">
    <source>
        <dbReference type="PROSITE" id="PS51194"/>
    </source>
</evidence>
<evidence type="ECO:0000256" key="1">
    <source>
        <dbReference type="ARBA" id="ARBA00022741"/>
    </source>
</evidence>
<keyword evidence="1" id="KW-0547">Nucleotide-binding</keyword>
<dbReference type="InterPro" id="IPR050628">
    <property type="entry name" value="SNF2_RAD54_helicase_TF"/>
</dbReference>
<evidence type="ECO:0000313" key="6">
    <source>
        <dbReference type="EMBL" id="KAJ3983449.1"/>
    </source>
</evidence>
<sequence>MVDALKIVGVNAVSINGAVPQAQRTKTIDKFKKNKAIQVLIMSAVGMQGLNLTCARTLILFESNWSAVLAHQLYGRIHRRGQQRPTFIFQLMASNTVDVLLIANGLAKKELLTNFTQIDRNLVNLKLLAGRAAPEEILALQGGDDVDEALAKSIANMLRKPKSLAGAALKDRAGSKSAKRSKKKAKPESSEENLDGPAVPQPSTKAKGKRKVEPAETEEEEPAPQVHKKRKTTSGPTVEESGNGRR</sequence>
<keyword evidence="3" id="KW-0067">ATP-binding</keyword>
<gene>
    <name evidence="6" type="ORF">F5890DRAFT_1523222</name>
</gene>
<feature type="region of interest" description="Disordered" evidence="4">
    <location>
        <begin position="165"/>
        <end position="246"/>
    </location>
</feature>
<protein>
    <submittedName>
        <fullName evidence="6">P-loop containing nucleoside triphosphate hydrolase protein</fullName>
    </submittedName>
</protein>
<accession>A0AA38PX85</accession>
<evidence type="ECO:0000256" key="2">
    <source>
        <dbReference type="ARBA" id="ARBA00022801"/>
    </source>
</evidence>
<reference evidence="6" key="1">
    <citation type="submission" date="2022-08" db="EMBL/GenBank/DDBJ databases">
        <authorList>
            <consortium name="DOE Joint Genome Institute"/>
            <person name="Min B."/>
            <person name="Riley R."/>
            <person name="Sierra-Patev S."/>
            <person name="Naranjo-Ortiz M."/>
            <person name="Looney B."/>
            <person name="Konkel Z."/>
            <person name="Slot J.C."/>
            <person name="Sakamoto Y."/>
            <person name="Steenwyk J.L."/>
            <person name="Rokas A."/>
            <person name="Carro J."/>
            <person name="Camarero S."/>
            <person name="Ferreira P."/>
            <person name="Molpeceres G."/>
            <person name="Ruiz-Duenas F.J."/>
            <person name="Serrano A."/>
            <person name="Henrissat B."/>
            <person name="Drula E."/>
            <person name="Hughes K.W."/>
            <person name="Mata J.L."/>
            <person name="Ishikawa N.K."/>
            <person name="Vargas-Isla R."/>
            <person name="Ushijima S."/>
            <person name="Smith C.A."/>
            <person name="Ahrendt S."/>
            <person name="Andreopoulos W."/>
            <person name="He G."/>
            <person name="Labutti K."/>
            <person name="Lipzen A."/>
            <person name="Ng V."/>
            <person name="Sandor L."/>
            <person name="Barry K."/>
            <person name="Martinez A.T."/>
            <person name="Xiao Y."/>
            <person name="Gibbons J.G."/>
            <person name="Terashima K."/>
            <person name="Hibbett D.S."/>
            <person name="Grigoriev I.V."/>
        </authorList>
    </citation>
    <scope>NUCLEOTIDE SEQUENCE</scope>
    <source>
        <strain evidence="6">TFB7829</strain>
    </source>
</reference>
<name>A0AA38PX85_9AGAR</name>
<dbReference type="CDD" id="cd18793">
    <property type="entry name" value="SF2_C_SNF"/>
    <property type="match status" value="1"/>
</dbReference>
<dbReference type="PROSITE" id="PS51194">
    <property type="entry name" value="HELICASE_CTER"/>
    <property type="match status" value="1"/>
</dbReference>
<dbReference type="EMBL" id="MU802022">
    <property type="protein sequence ID" value="KAJ3983449.1"/>
    <property type="molecule type" value="Genomic_DNA"/>
</dbReference>
<comment type="caution">
    <text evidence="6">The sequence shown here is derived from an EMBL/GenBank/DDBJ whole genome shotgun (WGS) entry which is preliminary data.</text>
</comment>
<proteinExistence type="predicted"/>
<dbReference type="SUPFAM" id="SSF52540">
    <property type="entry name" value="P-loop containing nucleoside triphosphate hydrolases"/>
    <property type="match status" value="1"/>
</dbReference>
<evidence type="ECO:0000256" key="3">
    <source>
        <dbReference type="ARBA" id="ARBA00022840"/>
    </source>
</evidence>
<dbReference type="GO" id="GO:0006281">
    <property type="term" value="P:DNA repair"/>
    <property type="evidence" value="ECO:0007669"/>
    <property type="project" value="TreeGrafter"/>
</dbReference>
<dbReference type="SMART" id="SM00490">
    <property type="entry name" value="HELICc"/>
    <property type="match status" value="1"/>
</dbReference>
<dbReference type="InterPro" id="IPR027417">
    <property type="entry name" value="P-loop_NTPase"/>
</dbReference>
<dbReference type="Proteomes" id="UP001163850">
    <property type="component" value="Unassembled WGS sequence"/>
</dbReference>
<evidence type="ECO:0000256" key="4">
    <source>
        <dbReference type="SAM" id="MobiDB-lite"/>
    </source>
</evidence>
<dbReference type="GO" id="GO:0005634">
    <property type="term" value="C:nucleus"/>
    <property type="evidence" value="ECO:0007669"/>
    <property type="project" value="TreeGrafter"/>
</dbReference>
<dbReference type="GO" id="GO:0008094">
    <property type="term" value="F:ATP-dependent activity, acting on DNA"/>
    <property type="evidence" value="ECO:0007669"/>
    <property type="project" value="TreeGrafter"/>
</dbReference>
<dbReference type="InterPro" id="IPR049730">
    <property type="entry name" value="SNF2/RAD54-like_C"/>
</dbReference>